<feature type="chain" id="PRO_5011792129" description="Fibronectin type-III domain-containing protein" evidence="1">
    <location>
        <begin position="25"/>
        <end position="412"/>
    </location>
</feature>
<dbReference type="RefSeq" id="WP_091145507.1">
    <property type="nucleotide sequence ID" value="NZ_FMVF01000015.1"/>
</dbReference>
<dbReference type="PROSITE" id="PS50853">
    <property type="entry name" value="FN3"/>
    <property type="match status" value="1"/>
</dbReference>
<dbReference type="InterPro" id="IPR003961">
    <property type="entry name" value="FN3_dom"/>
</dbReference>
<accession>A0A1G5JRD3</accession>
<dbReference type="Gene3D" id="2.60.40.10">
    <property type="entry name" value="Immunoglobulins"/>
    <property type="match status" value="2"/>
</dbReference>
<evidence type="ECO:0000313" key="4">
    <source>
        <dbReference type="Proteomes" id="UP000199354"/>
    </source>
</evidence>
<feature type="domain" description="Fibronectin type-III" evidence="2">
    <location>
        <begin position="136"/>
        <end position="229"/>
    </location>
</feature>
<protein>
    <recommendedName>
        <fullName evidence="2">Fibronectin type-III domain-containing protein</fullName>
    </recommendedName>
</protein>
<dbReference type="Proteomes" id="UP000199354">
    <property type="component" value="Unassembled WGS sequence"/>
</dbReference>
<dbReference type="SUPFAM" id="SSF49265">
    <property type="entry name" value="Fibronectin type III"/>
    <property type="match status" value="1"/>
</dbReference>
<dbReference type="STRING" id="490189.SAMN02927903_02834"/>
<dbReference type="Pfam" id="PF00041">
    <property type="entry name" value="fn3"/>
    <property type="match status" value="1"/>
</dbReference>
<gene>
    <name evidence="3" type="ORF">SAMN02927903_02834</name>
</gene>
<dbReference type="SMART" id="SM00060">
    <property type="entry name" value="FN3"/>
    <property type="match status" value="2"/>
</dbReference>
<evidence type="ECO:0000259" key="2">
    <source>
        <dbReference type="PROSITE" id="PS50853"/>
    </source>
</evidence>
<organism evidence="3 4">
    <name type="scientific">Flavobacterium caeni</name>
    <dbReference type="NCBI Taxonomy" id="490189"/>
    <lineage>
        <taxon>Bacteria</taxon>
        <taxon>Pseudomonadati</taxon>
        <taxon>Bacteroidota</taxon>
        <taxon>Flavobacteriia</taxon>
        <taxon>Flavobacteriales</taxon>
        <taxon>Flavobacteriaceae</taxon>
        <taxon>Flavobacterium</taxon>
    </lineage>
</organism>
<evidence type="ECO:0000313" key="3">
    <source>
        <dbReference type="EMBL" id="SCY90420.1"/>
    </source>
</evidence>
<evidence type="ECO:0000256" key="1">
    <source>
        <dbReference type="SAM" id="SignalP"/>
    </source>
</evidence>
<name>A0A1G5JRD3_9FLAO</name>
<feature type="signal peptide" evidence="1">
    <location>
        <begin position="1"/>
        <end position="24"/>
    </location>
</feature>
<keyword evidence="1" id="KW-0732">Signal</keyword>
<proteinExistence type="predicted"/>
<dbReference type="EMBL" id="FMVF01000015">
    <property type="protein sequence ID" value="SCY90420.1"/>
    <property type="molecule type" value="Genomic_DNA"/>
</dbReference>
<dbReference type="AlphaFoldDB" id="A0A1G5JRD3"/>
<dbReference type="OrthoDB" id="9792152at2"/>
<sequence>MIKSKIVAVIALVFIGLNFLSCDSEPVDPALFNTEEPNTCAAPPTFEASDFIAGTSVNLSWSAAAGTGSWQIQYGPAGFAVGSGTQVVSTDTQATINDLDSSNDYEFYIRTVCDATTFSGWVGPISVGGEIGSCAQPTNVVATRSAGNTEITVTWDAGAGTAWQVQYGNEGFALGSGTTVSSTTPTRTITGILANQGYSFYVRTNCSPTSNSNWTGPITVAAVGVTPTPTGDYWPTAIGNQWVYNLNGTEEPPLAIVSTNTIGGFNYYTFTTPTTPNTATTRIRKAAGVYYIKTEEVTHTTPMPGVTSGNEIIILKDNVPVGATWTDSWVQTTTYTGMPPIEMSMSIVCTVEAKDVTATVNGTTYNNVIKVNRVISAGTSTYESAYWFARDIGPIRVVNGPNTQELESYIVN</sequence>
<reference evidence="3 4" key="1">
    <citation type="submission" date="2016-10" db="EMBL/GenBank/DDBJ databases">
        <authorList>
            <person name="de Groot N.N."/>
        </authorList>
    </citation>
    <scope>NUCLEOTIDE SEQUENCE [LARGE SCALE GENOMIC DNA]</scope>
    <source>
        <strain evidence="3 4">CGMCC 1.7031</strain>
    </source>
</reference>
<dbReference type="InterPro" id="IPR036116">
    <property type="entry name" value="FN3_sf"/>
</dbReference>
<dbReference type="InterPro" id="IPR013783">
    <property type="entry name" value="Ig-like_fold"/>
</dbReference>
<keyword evidence="4" id="KW-1185">Reference proteome</keyword>